<dbReference type="CDD" id="cd02856">
    <property type="entry name" value="E_set_GDE_Isoamylase_N"/>
    <property type="match status" value="1"/>
</dbReference>
<feature type="domain" description="Glycosyl hydrolase family 13 catalytic" evidence="4">
    <location>
        <begin position="142"/>
        <end position="541"/>
    </location>
</feature>
<keyword evidence="2" id="KW-0378">Hydrolase</keyword>
<dbReference type="Proteomes" id="UP001218231">
    <property type="component" value="Chromosome"/>
</dbReference>
<dbReference type="EMBL" id="CP117417">
    <property type="protein sequence ID" value="WCT78028.1"/>
    <property type="molecule type" value="Genomic_DNA"/>
</dbReference>
<dbReference type="InterPro" id="IPR017853">
    <property type="entry name" value="GH"/>
</dbReference>
<dbReference type="CDD" id="cd11326">
    <property type="entry name" value="AmyAc_Glg_debranch"/>
    <property type="match status" value="1"/>
</dbReference>
<dbReference type="InterPro" id="IPR004193">
    <property type="entry name" value="Glyco_hydro_13_N"/>
</dbReference>
<dbReference type="InterPro" id="IPR006047">
    <property type="entry name" value="GH13_cat_dom"/>
</dbReference>
<protein>
    <submittedName>
        <fullName evidence="5">Glycogen debranching protein GlgX</fullName>
    </submittedName>
</protein>
<comment type="similarity">
    <text evidence="1">Belongs to the glycosyl hydrolase 13 family.</text>
</comment>
<dbReference type="Gene3D" id="3.20.20.80">
    <property type="entry name" value="Glycosidases"/>
    <property type="match status" value="1"/>
</dbReference>
<sequence length="601" mass="64763">MARYGAWVEAGATHFAVRAPLADAVWLCLFEGQAEERIAMVRDGDDGGDDWRVSLPGELTGARYGYRAEGAWDPQNGRWFDPAKLLVDPYAVELDRRFVQDPALALYGADTGAIVPRAIVPGAMPLVAPLPPCFAPGGLIYEVNVRGFTMLHPDVPEAQRGTVAALAHPLIIAHLKKLGVGAVELMPIVAWIDERHLPPLGLRNFWGYNPVAMMALDPGLCPGGVGELRDTVAALRAEGIGVILDLVFNHTGESDVLGGVLSLRGLDNAAYAHAPDGALINDTGCGNTLDFAHAPVRELTLAALRHFVASCGVDGFRFDLAPVLARGGQFGPGFDAAAPIFAEIAADPLLADRVMIAEPWDIGPGGYQLGRFPAGWLEWNDAFRDDVRRFWKGEGGLGALATRMAGSADVFGEQQCRSVNFLAAHDGFTLADLVAYEQRHNHANGEDNRDGHGENHSWNCGVEGWSDSPDVIARRGADRRALLGTLFASTGTIMLSAGDEFGRTQQGNNNAYCQDSAIGWVDWSARDEALEDYVAALSARRRAGDFAQFPRDGRWLARDGATMAAADWEAAGAGYVAHVSDDPDRPQAWRIDRDNRRAEIL</sequence>
<keyword evidence="6" id="KW-1185">Reference proteome</keyword>
<dbReference type="RefSeq" id="WP_273618375.1">
    <property type="nucleotide sequence ID" value="NZ_CP117417.1"/>
</dbReference>
<dbReference type="InterPro" id="IPR013783">
    <property type="entry name" value="Ig-like_fold"/>
</dbReference>
<evidence type="ECO:0000259" key="4">
    <source>
        <dbReference type="SMART" id="SM00642"/>
    </source>
</evidence>
<dbReference type="InterPro" id="IPR044505">
    <property type="entry name" value="GlgX_Isoamylase_N_E_set"/>
</dbReference>
<dbReference type="PANTHER" id="PTHR43002">
    <property type="entry name" value="GLYCOGEN DEBRANCHING ENZYME"/>
    <property type="match status" value="1"/>
</dbReference>
<dbReference type="Pfam" id="PF02922">
    <property type="entry name" value="CBM_48"/>
    <property type="match status" value="1"/>
</dbReference>
<evidence type="ECO:0000256" key="1">
    <source>
        <dbReference type="ARBA" id="ARBA00008061"/>
    </source>
</evidence>
<evidence type="ECO:0000313" key="6">
    <source>
        <dbReference type="Proteomes" id="UP001218231"/>
    </source>
</evidence>
<dbReference type="SUPFAM" id="SSF81296">
    <property type="entry name" value="E set domains"/>
    <property type="match status" value="1"/>
</dbReference>
<dbReference type="NCBIfam" id="TIGR02100">
    <property type="entry name" value="glgX_debranch"/>
    <property type="match status" value="1"/>
</dbReference>
<dbReference type="SMART" id="SM00642">
    <property type="entry name" value="Aamy"/>
    <property type="match status" value="1"/>
</dbReference>
<evidence type="ECO:0000256" key="3">
    <source>
        <dbReference type="ARBA" id="ARBA00023295"/>
    </source>
</evidence>
<keyword evidence="3" id="KW-0326">Glycosidase</keyword>
<name>A0ABY7TXN5_9SPHN</name>
<dbReference type="InterPro" id="IPR014756">
    <property type="entry name" value="Ig_E-set"/>
</dbReference>
<accession>A0ABY7TXN5</accession>
<dbReference type="Gene3D" id="2.60.40.10">
    <property type="entry name" value="Immunoglobulins"/>
    <property type="match status" value="1"/>
</dbReference>
<organism evidence="5 6">
    <name type="scientific">Novosphingobium humi</name>
    <dbReference type="NCBI Taxonomy" id="2282397"/>
    <lineage>
        <taxon>Bacteria</taxon>
        <taxon>Pseudomonadati</taxon>
        <taxon>Pseudomonadota</taxon>
        <taxon>Alphaproteobacteria</taxon>
        <taxon>Sphingomonadales</taxon>
        <taxon>Sphingomonadaceae</taxon>
        <taxon>Novosphingobium</taxon>
    </lineage>
</organism>
<gene>
    <name evidence="5" type="primary">glgX</name>
    <name evidence="5" type="ORF">PQ457_03380</name>
</gene>
<evidence type="ECO:0000313" key="5">
    <source>
        <dbReference type="EMBL" id="WCT78028.1"/>
    </source>
</evidence>
<reference evidence="5 6" key="1">
    <citation type="submission" date="2023-02" db="EMBL/GenBank/DDBJ databases">
        <title>Genome sequence of Novosphingobium humi KACC 19094.</title>
        <authorList>
            <person name="Kim S."/>
            <person name="Heo J."/>
            <person name="Kwon S.-W."/>
        </authorList>
    </citation>
    <scope>NUCLEOTIDE SEQUENCE [LARGE SCALE GENOMIC DNA]</scope>
    <source>
        <strain evidence="5 6">KACC 19094</strain>
    </source>
</reference>
<proteinExistence type="inferred from homology"/>
<dbReference type="SUPFAM" id="SSF51445">
    <property type="entry name" value="(Trans)glycosidases"/>
    <property type="match status" value="1"/>
</dbReference>
<evidence type="ECO:0000256" key="2">
    <source>
        <dbReference type="ARBA" id="ARBA00022801"/>
    </source>
</evidence>
<dbReference type="InterPro" id="IPR011837">
    <property type="entry name" value="Glycogen_debranch_GlgX"/>
</dbReference>